<sequence length="142" mass="14858">MNISPRSHPRRGVLARVLIAASAAAALTVAAPAPASAGVDKCAGAAAKAGTLYLSHLKNCGEAGTYHYTIKAGDRTGKTNNHAYDGKQLIFRVPFDVPAGTPICAELWYHEPGSERLTSMGRPCTVMRPATTEPQDPAGSGW</sequence>
<evidence type="ECO:0000256" key="1">
    <source>
        <dbReference type="SAM" id="SignalP"/>
    </source>
</evidence>
<dbReference type="RefSeq" id="WP_119924925.1">
    <property type="nucleotide sequence ID" value="NZ_QZEY01000001.1"/>
</dbReference>
<reference evidence="2 3" key="1">
    <citation type="submission" date="2018-09" db="EMBL/GenBank/DDBJ databases">
        <title>YIM 75507 draft genome.</title>
        <authorList>
            <person name="Tang S."/>
            <person name="Feng Y."/>
        </authorList>
    </citation>
    <scope>NUCLEOTIDE SEQUENCE [LARGE SCALE GENOMIC DNA]</scope>
    <source>
        <strain evidence="2 3">YIM 75507</strain>
    </source>
</reference>
<dbReference type="Proteomes" id="UP000265768">
    <property type="component" value="Unassembled WGS sequence"/>
</dbReference>
<proteinExistence type="predicted"/>
<dbReference type="EMBL" id="QZEY01000001">
    <property type="protein sequence ID" value="RJL35953.1"/>
    <property type="molecule type" value="Genomic_DNA"/>
</dbReference>
<accession>A0A3A4BBN9</accession>
<evidence type="ECO:0008006" key="4">
    <source>
        <dbReference type="Google" id="ProtNLM"/>
    </source>
</evidence>
<name>A0A3A4BBN9_9ACTN</name>
<keyword evidence="1" id="KW-0732">Signal</keyword>
<keyword evidence="3" id="KW-1185">Reference proteome</keyword>
<dbReference type="InterPro" id="IPR006311">
    <property type="entry name" value="TAT_signal"/>
</dbReference>
<evidence type="ECO:0000313" key="2">
    <source>
        <dbReference type="EMBL" id="RJL35953.1"/>
    </source>
</evidence>
<organism evidence="2 3">
    <name type="scientific">Bailinhaonella thermotolerans</name>
    <dbReference type="NCBI Taxonomy" id="1070861"/>
    <lineage>
        <taxon>Bacteria</taxon>
        <taxon>Bacillati</taxon>
        <taxon>Actinomycetota</taxon>
        <taxon>Actinomycetes</taxon>
        <taxon>Streptosporangiales</taxon>
        <taxon>Streptosporangiaceae</taxon>
        <taxon>Bailinhaonella</taxon>
    </lineage>
</organism>
<dbReference type="AlphaFoldDB" id="A0A3A4BBN9"/>
<comment type="caution">
    <text evidence="2">The sequence shown here is derived from an EMBL/GenBank/DDBJ whole genome shotgun (WGS) entry which is preliminary data.</text>
</comment>
<feature type="chain" id="PRO_5039563403" description="Secreted protein" evidence="1">
    <location>
        <begin position="38"/>
        <end position="142"/>
    </location>
</feature>
<gene>
    <name evidence="2" type="ORF">D5H75_04070</name>
</gene>
<dbReference type="PROSITE" id="PS51318">
    <property type="entry name" value="TAT"/>
    <property type="match status" value="1"/>
</dbReference>
<feature type="signal peptide" evidence="1">
    <location>
        <begin position="1"/>
        <end position="37"/>
    </location>
</feature>
<dbReference type="OrthoDB" id="3828900at2"/>
<protein>
    <recommendedName>
        <fullName evidence="4">Secreted protein</fullName>
    </recommendedName>
</protein>
<evidence type="ECO:0000313" key="3">
    <source>
        <dbReference type="Proteomes" id="UP000265768"/>
    </source>
</evidence>